<name>F9UKE2_9BACT</name>
<dbReference type="STRING" id="1037410.MCSF7_01766"/>
<accession>F9UKE2</accession>
<reference evidence="1 2" key="1">
    <citation type="journal article" date="2013" name="Genome Announc.">
        <title>Genome Sequence of Mycoplasma columbinum Strain SF7.</title>
        <authorList>
            <person name="Guo Z."/>
            <person name="Xu X."/>
            <person name="Zheng Q."/>
            <person name="Li T."/>
            <person name="Kuang S."/>
            <person name="Zhang Z."/>
            <person name="Chen Y."/>
            <person name="Lu X."/>
            <person name="Zhou R."/>
            <person name="Bi D."/>
            <person name="Jin H."/>
        </authorList>
    </citation>
    <scope>NUCLEOTIDE SEQUENCE [LARGE SCALE GENOMIC DNA]</scope>
    <source>
        <strain evidence="1 2">SF7</strain>
    </source>
</reference>
<dbReference type="RefSeq" id="WP_006608760.1">
    <property type="nucleotide sequence ID" value="NZ_AFXA01000011.1"/>
</dbReference>
<comment type="caution">
    <text evidence="1">The sequence shown here is derived from an EMBL/GenBank/DDBJ whole genome shotgun (WGS) entry which is preliminary data.</text>
</comment>
<gene>
    <name evidence="1" type="ORF">MCSF7_01766</name>
</gene>
<sequence>MNIYYGKEFFDFLNYENTWFKIISYLKMYKNENKKEYLAIPDFKTSEKFWKL</sequence>
<dbReference type="EMBL" id="AFXA01000011">
    <property type="protein sequence ID" value="EGV00147.1"/>
    <property type="molecule type" value="Genomic_DNA"/>
</dbReference>
<keyword evidence="2" id="KW-1185">Reference proteome</keyword>
<protein>
    <submittedName>
        <fullName evidence="1">Uncharacterized protein</fullName>
    </submittedName>
</protein>
<proteinExistence type="predicted"/>
<dbReference type="AlphaFoldDB" id="F9UKE2"/>
<organism evidence="1 2">
    <name type="scientific">Mycoplasmopsis columbina SF7</name>
    <dbReference type="NCBI Taxonomy" id="1037410"/>
    <lineage>
        <taxon>Bacteria</taxon>
        <taxon>Bacillati</taxon>
        <taxon>Mycoplasmatota</taxon>
        <taxon>Mycoplasmoidales</taxon>
        <taxon>Metamycoplasmataceae</taxon>
        <taxon>Mycoplasmopsis</taxon>
    </lineage>
</organism>
<dbReference type="Proteomes" id="UP000004978">
    <property type="component" value="Unassembled WGS sequence"/>
</dbReference>
<evidence type="ECO:0000313" key="2">
    <source>
        <dbReference type="Proteomes" id="UP000004978"/>
    </source>
</evidence>
<evidence type="ECO:0000313" key="1">
    <source>
        <dbReference type="EMBL" id="EGV00147.1"/>
    </source>
</evidence>